<dbReference type="EMBL" id="ADNJ02000004">
    <property type="protein sequence ID" value="EFY95062.2"/>
    <property type="molecule type" value="Genomic_DNA"/>
</dbReference>
<name>E9FB62_METRA</name>
<feature type="region of interest" description="Disordered" evidence="1">
    <location>
        <begin position="401"/>
        <end position="431"/>
    </location>
</feature>
<dbReference type="Proteomes" id="UP000002498">
    <property type="component" value="Unassembled WGS sequence"/>
</dbReference>
<dbReference type="HOGENOM" id="CLU_052204_0_0_1"/>
<proteinExistence type="predicted"/>
<reference evidence="2 3" key="2">
    <citation type="journal article" date="2014" name="Proc. Natl. Acad. Sci. U.S.A.">
        <title>Trajectory and genomic determinants of fungal-pathogen speciation and host adaptation.</title>
        <authorList>
            <person name="Hu X."/>
            <person name="Xiao G."/>
            <person name="Zheng P."/>
            <person name="Shang Y."/>
            <person name="Su Y."/>
            <person name="Zhang X."/>
            <person name="Liu X."/>
            <person name="Zhan S."/>
            <person name="St Leger R.J."/>
            <person name="Wang C."/>
        </authorList>
    </citation>
    <scope>GENOME REANNOTATION</scope>
    <source>
        <strain evidence="3">ARSEF 23 / ATCC MYA-3075</strain>
    </source>
</reference>
<evidence type="ECO:0008006" key="4">
    <source>
        <dbReference type="Google" id="ProtNLM"/>
    </source>
</evidence>
<dbReference type="PANTHER" id="PTHR35391">
    <property type="entry name" value="C2H2-TYPE DOMAIN-CONTAINING PROTEIN-RELATED"/>
    <property type="match status" value="1"/>
</dbReference>
<evidence type="ECO:0000256" key="1">
    <source>
        <dbReference type="SAM" id="MobiDB-lite"/>
    </source>
</evidence>
<keyword evidence="3" id="KW-1185">Reference proteome</keyword>
<gene>
    <name evidence="2" type="ORF">MAA_09511</name>
</gene>
<evidence type="ECO:0000313" key="3">
    <source>
        <dbReference type="Proteomes" id="UP000002498"/>
    </source>
</evidence>
<dbReference type="GeneID" id="19263797"/>
<sequence>MAAHSKHDMLRMIAARDVSPLPLRVCGDQLQMLYHKIFQPPDPQQGFDTKLGLMWNLRKFSYFLYNKMPNSLCQGWNLLDKLLPKFIITEDILKACAESLSNLIMTKDEHRRLRDVPYLLWAKQKFDDRCKGATLRLQTPLILAIDQRNQRLQSIREHRSQQELPAEEEAAVPNAPVRFWNWCGTTGSNSMDFLDVVNIDDIRNFPPPPDKIESTDRPCDYCAKPLAQSELERKNWIRHVFDDVRPFTCLFIECDKQNTFFKDFESWDKHMKTSHSKRWPRELCPPVPWECCACGSLASFKYEAGFQKHLGDRHGMCGNGMCGTCMDDIFERSKARRDEIRKNLHMCPFCYGCVTLTADERAALSESGRSECSVLCEKLKRHIALALCNLAFDTTLTIQDEDGTETSDKEDEWVDEEDETSDEEDLTLLVL</sequence>
<protein>
    <recommendedName>
        <fullName evidence="4">C2H2-type domain-containing protein</fullName>
    </recommendedName>
</protein>
<dbReference type="KEGG" id="maj:MAA_09511"/>
<dbReference type="OrthoDB" id="6133115at2759"/>
<dbReference type="AlphaFoldDB" id="E9FB62"/>
<dbReference type="PANTHER" id="PTHR35391:SF7">
    <property type="entry name" value="C2H2-TYPE DOMAIN-CONTAINING PROTEIN"/>
    <property type="match status" value="1"/>
</dbReference>
<organism evidence="2 3">
    <name type="scientific">Metarhizium robertsii (strain ARSEF 23 / ATCC MYA-3075)</name>
    <name type="common">Metarhizium anisopliae (strain ARSEF 23)</name>
    <dbReference type="NCBI Taxonomy" id="655844"/>
    <lineage>
        <taxon>Eukaryota</taxon>
        <taxon>Fungi</taxon>
        <taxon>Dikarya</taxon>
        <taxon>Ascomycota</taxon>
        <taxon>Pezizomycotina</taxon>
        <taxon>Sordariomycetes</taxon>
        <taxon>Hypocreomycetidae</taxon>
        <taxon>Hypocreales</taxon>
        <taxon>Clavicipitaceae</taxon>
        <taxon>Metarhizium</taxon>
    </lineage>
</organism>
<evidence type="ECO:0000313" key="2">
    <source>
        <dbReference type="EMBL" id="EFY95062.2"/>
    </source>
</evidence>
<dbReference type="RefSeq" id="XP_007825700.2">
    <property type="nucleotide sequence ID" value="XM_007827509.2"/>
</dbReference>
<accession>E9FB62</accession>
<reference evidence="2 3" key="1">
    <citation type="journal article" date="2011" name="PLoS Genet.">
        <title>Genome sequencing and comparative transcriptomics of the model entomopathogenic fungi Metarhizium anisopliae and M. acridum.</title>
        <authorList>
            <person name="Gao Q."/>
            <person name="Jin K."/>
            <person name="Ying S.H."/>
            <person name="Zhang Y."/>
            <person name="Xiao G."/>
            <person name="Shang Y."/>
            <person name="Duan Z."/>
            <person name="Hu X."/>
            <person name="Xie X.Q."/>
            <person name="Zhou G."/>
            <person name="Peng G."/>
            <person name="Luo Z."/>
            <person name="Huang W."/>
            <person name="Wang B."/>
            <person name="Fang W."/>
            <person name="Wang S."/>
            <person name="Zhong Y."/>
            <person name="Ma L.J."/>
            <person name="St Leger R.J."/>
            <person name="Zhao G.P."/>
            <person name="Pei Y."/>
            <person name="Feng M.G."/>
            <person name="Xia Y."/>
            <person name="Wang C."/>
        </authorList>
    </citation>
    <scope>NUCLEOTIDE SEQUENCE [LARGE SCALE GENOMIC DNA]</scope>
    <source>
        <strain evidence="3">ARSEF 23 / ATCC MYA-3075</strain>
    </source>
</reference>
<comment type="caution">
    <text evidence="2">The sequence shown here is derived from an EMBL/GenBank/DDBJ whole genome shotgun (WGS) entry which is preliminary data.</text>
</comment>